<keyword evidence="1" id="KW-0812">Transmembrane</keyword>
<proteinExistence type="predicted"/>
<dbReference type="AlphaFoldDB" id="A0A644YS26"/>
<evidence type="ECO:0008006" key="3">
    <source>
        <dbReference type="Google" id="ProtNLM"/>
    </source>
</evidence>
<evidence type="ECO:0000256" key="1">
    <source>
        <dbReference type="SAM" id="Phobius"/>
    </source>
</evidence>
<dbReference type="EMBL" id="VSSQ01005982">
    <property type="protein sequence ID" value="MPM31107.1"/>
    <property type="molecule type" value="Genomic_DNA"/>
</dbReference>
<feature type="transmembrane region" description="Helical" evidence="1">
    <location>
        <begin position="35"/>
        <end position="52"/>
    </location>
</feature>
<comment type="caution">
    <text evidence="2">The sequence shown here is derived from an EMBL/GenBank/DDBJ whole genome shotgun (WGS) entry which is preliminary data.</text>
</comment>
<evidence type="ECO:0000313" key="2">
    <source>
        <dbReference type="EMBL" id="MPM31107.1"/>
    </source>
</evidence>
<dbReference type="InterPro" id="IPR018770">
    <property type="entry name" value="ChloroindolylP_hydrolase"/>
</dbReference>
<protein>
    <recommendedName>
        <fullName evidence="3">5-bromo-4-chloroindolyl phosphate hydrolysis protein</fullName>
    </recommendedName>
</protein>
<gene>
    <name evidence="2" type="ORF">SDC9_77660</name>
</gene>
<dbReference type="Pfam" id="PF10112">
    <property type="entry name" value="Halogen_Hydrol"/>
    <property type="match status" value="1"/>
</dbReference>
<organism evidence="2">
    <name type="scientific">bioreactor metagenome</name>
    <dbReference type="NCBI Taxonomy" id="1076179"/>
    <lineage>
        <taxon>unclassified sequences</taxon>
        <taxon>metagenomes</taxon>
        <taxon>ecological metagenomes</taxon>
    </lineage>
</organism>
<feature type="transmembrane region" description="Helical" evidence="1">
    <location>
        <begin position="12"/>
        <end position="29"/>
    </location>
</feature>
<reference evidence="2" key="1">
    <citation type="submission" date="2019-08" db="EMBL/GenBank/DDBJ databases">
        <authorList>
            <person name="Kucharzyk K."/>
            <person name="Murdoch R.W."/>
            <person name="Higgins S."/>
            <person name="Loffler F."/>
        </authorList>
    </citation>
    <scope>NUCLEOTIDE SEQUENCE</scope>
</reference>
<keyword evidence="1" id="KW-0472">Membrane</keyword>
<name>A0A644YS26_9ZZZZ</name>
<accession>A0A644YS26</accession>
<sequence length="216" mass="23864">MAIVKKKSVLPIYAAAAVWLVFGLFLPLYQLSHYVTATLISLAAFLVGRAVWPDKTFTVADPEPAPKPTGNPELDALIKERDRAVSEMRRLNDSIEDKKLSDQIDDLEATTRKIIDHVVGHPAKLSQIRKFMSYYLPTTLKLLNAYDRMGAAGVEGQNIGGTMGKIDKMMDTVVQAFHRQLDALFGDEALDISSDITVMENLLAREGIGGMQMPTE</sequence>
<keyword evidence="1" id="KW-1133">Transmembrane helix</keyword>